<dbReference type="PROSITE" id="PS51482">
    <property type="entry name" value="DEGV"/>
    <property type="match status" value="1"/>
</dbReference>
<dbReference type="InterPro" id="IPR043168">
    <property type="entry name" value="DegV_C"/>
</dbReference>
<dbReference type="OrthoDB" id="6190387at2"/>
<accession>A0A4Z0W8S8</accession>
<dbReference type="SUPFAM" id="SSF82549">
    <property type="entry name" value="DAK1/DegV-like"/>
    <property type="match status" value="1"/>
</dbReference>
<keyword evidence="1" id="KW-0446">Lipid-binding</keyword>
<dbReference type="InterPro" id="IPR003797">
    <property type="entry name" value="DegV"/>
</dbReference>
<proteinExistence type="predicted"/>
<dbReference type="PANTHER" id="PTHR33434">
    <property type="entry name" value="DEGV DOMAIN-CONTAINING PROTEIN DR_1986-RELATED"/>
    <property type="match status" value="1"/>
</dbReference>
<dbReference type="InterPro" id="IPR050270">
    <property type="entry name" value="DegV_domain_contain"/>
</dbReference>
<keyword evidence="3" id="KW-1185">Reference proteome</keyword>
<gene>
    <name evidence="2" type="ORF">E4656_07220</name>
</gene>
<dbReference type="Gene3D" id="3.30.1180.10">
    <property type="match status" value="1"/>
</dbReference>
<dbReference type="RefSeq" id="WP_135482527.1">
    <property type="nucleotide sequence ID" value="NZ_SRMF01000002.1"/>
</dbReference>
<sequence length="310" mass="34618">MPRVAVVVDSVCALPPQFMRDFHIFQVPINISIDGEHFADPCDDQASLRLFRSGRLSRRHKVTTEAPSVAAFAGLLRQLIEQGYEHIWIQTLNRMQGLTYEQANQAAADVARQLEPPRKVFIRVMDSRTVFAGQALLAAEAVRRLQTDEDPVRMRRELDYMSSFVHTFVAPREPLVALERSRTRGERAVKWTQALVANTLGIHPILCIVNDQSYQVDRIRGFNNAAAGIFQHLQTRVETTHLLSPVVTVNYSGSLSELRELPGYASLEEACRVRHLQLIPAVAGLAGGIYGSVGSLMAAIATEPHEWEGR</sequence>
<comment type="caution">
    <text evidence="2">The sequence shown here is derived from an EMBL/GenBank/DDBJ whole genome shotgun (WGS) entry which is preliminary data.</text>
</comment>
<evidence type="ECO:0000313" key="3">
    <source>
        <dbReference type="Proteomes" id="UP000297475"/>
    </source>
</evidence>
<protein>
    <submittedName>
        <fullName evidence="2">DegV family EDD domain-containing protein</fullName>
    </submittedName>
</protein>
<dbReference type="Proteomes" id="UP000297475">
    <property type="component" value="Unassembled WGS sequence"/>
</dbReference>
<name>A0A4Z0W8S8_9GAMM</name>
<dbReference type="GO" id="GO:0008289">
    <property type="term" value="F:lipid binding"/>
    <property type="evidence" value="ECO:0007669"/>
    <property type="project" value="UniProtKB-KW"/>
</dbReference>
<dbReference type="AlphaFoldDB" id="A0A4Z0W8S8"/>
<dbReference type="PANTHER" id="PTHR33434:SF2">
    <property type="entry name" value="FATTY ACID-BINDING PROTEIN TM_1468"/>
    <property type="match status" value="1"/>
</dbReference>
<organism evidence="2 3">
    <name type="scientific">Natronospirillum operosum</name>
    <dbReference type="NCBI Taxonomy" id="2759953"/>
    <lineage>
        <taxon>Bacteria</taxon>
        <taxon>Pseudomonadati</taxon>
        <taxon>Pseudomonadota</taxon>
        <taxon>Gammaproteobacteria</taxon>
        <taxon>Oceanospirillales</taxon>
        <taxon>Natronospirillaceae</taxon>
        <taxon>Natronospirillum</taxon>
    </lineage>
</organism>
<dbReference type="NCBIfam" id="TIGR00762">
    <property type="entry name" value="DegV"/>
    <property type="match status" value="1"/>
</dbReference>
<evidence type="ECO:0000256" key="1">
    <source>
        <dbReference type="ARBA" id="ARBA00023121"/>
    </source>
</evidence>
<dbReference type="EMBL" id="SRMF01000002">
    <property type="protein sequence ID" value="TGG93967.1"/>
    <property type="molecule type" value="Genomic_DNA"/>
</dbReference>
<dbReference type="Gene3D" id="3.40.50.10170">
    <property type="match status" value="1"/>
</dbReference>
<evidence type="ECO:0000313" key="2">
    <source>
        <dbReference type="EMBL" id="TGG93967.1"/>
    </source>
</evidence>
<dbReference type="Pfam" id="PF02645">
    <property type="entry name" value="DegV"/>
    <property type="match status" value="1"/>
</dbReference>
<reference evidence="2 3" key="1">
    <citation type="submission" date="2019-04" db="EMBL/GenBank/DDBJ databases">
        <title>Natronospirillum operosus gen. nov., sp. nov., a haloalkaliphilic satellite isolated from decaying biomass of laboratory culture of cyanobacterium Geitlerinema sp. and proposal of Natronospirillaceae fam. nov. and Saccharospirillaceae fam. nov.</title>
        <authorList>
            <person name="Kevbrin V."/>
            <person name="Boltyanskaya Y."/>
            <person name="Koziaeva V."/>
            <person name="Grouzdev D.S."/>
            <person name="Park M."/>
            <person name="Cho J."/>
        </authorList>
    </citation>
    <scope>NUCLEOTIDE SEQUENCE [LARGE SCALE GENOMIC DNA]</scope>
    <source>
        <strain evidence="2 3">G-116</strain>
    </source>
</reference>